<feature type="domain" description="DUF4365" evidence="1">
    <location>
        <begin position="12"/>
        <end position="136"/>
    </location>
</feature>
<evidence type="ECO:0000313" key="2">
    <source>
        <dbReference type="EMBL" id="TNB48190.1"/>
    </source>
</evidence>
<organism evidence="2 3">
    <name type="scientific">Martelella lutilitoris</name>
    <dbReference type="NCBI Taxonomy" id="2583532"/>
    <lineage>
        <taxon>Bacteria</taxon>
        <taxon>Pseudomonadati</taxon>
        <taxon>Pseudomonadota</taxon>
        <taxon>Alphaproteobacteria</taxon>
        <taxon>Hyphomicrobiales</taxon>
        <taxon>Aurantimonadaceae</taxon>
        <taxon>Martelella</taxon>
    </lineage>
</organism>
<evidence type="ECO:0000313" key="3">
    <source>
        <dbReference type="Proteomes" id="UP000307874"/>
    </source>
</evidence>
<proteinExistence type="predicted"/>
<keyword evidence="3" id="KW-1185">Reference proteome</keyword>
<dbReference type="OrthoDB" id="1452892at2"/>
<accession>A0A5C4JSI3</accession>
<evidence type="ECO:0000259" key="1">
    <source>
        <dbReference type="Pfam" id="PF14280"/>
    </source>
</evidence>
<dbReference type="EMBL" id="VCLB01000004">
    <property type="protein sequence ID" value="TNB48190.1"/>
    <property type="molecule type" value="Genomic_DNA"/>
</dbReference>
<comment type="caution">
    <text evidence="2">The sequence shown here is derived from an EMBL/GenBank/DDBJ whole genome shotgun (WGS) entry which is preliminary data.</text>
</comment>
<gene>
    <name evidence="2" type="ORF">FF124_07585</name>
</gene>
<dbReference type="Pfam" id="PF14280">
    <property type="entry name" value="DUF4365"/>
    <property type="match status" value="1"/>
</dbReference>
<sequence>MSQRTRSHRLEDISIVEFQRLLPDEWVCRTKDKDYGVDLEVEIFDEDGRSTGLIFYVQMKATDKKGQERSVRMKIDRLSYLSSLDAPSIIVRYCAATRTTHFIWIHNVFDQIGPTSSASATVRFSEADTWSDETPLKVLRTIKILRTIRLGTRNLPLGLTVEDGGTTSSSVFELKLAASRLQRMSQMIGTSNDPDRCLPIAIHLKDNYLVASIDAIASINWHIDEFSSEKILPILTYILAYMTGRYEFHRQSSELIRIIHANQFTANNRIIAGRIAQLAINNPDTAADIARWNRIHAIQDEAYLTYLNALLSSEIPMVKREAAVTAFYTDAISDHDPTNNQNLSTICYSLANFQMNNGRLGEAVSNYNRARKLDEIYLQRTYFLNEVGACCFWSRHFRSASLFYSASYNLSPNPQVGICTGDALLYSGDFIGAKSKFEDVAARAPDELNGAEALTKAWLSSWLHDFYQRNNLVGTECISDRSTWISEIDRAQSTGEYPNALGAALMEAFLCDDDISLWAAAMSFALKTKNSQLILGTFSCAIWRNGYEVYASFRRHLERVALPEEDLAYFDQYATTLYEMRPAEKFQNVTKRLVSKNNFDCVVEINPNENIN</sequence>
<dbReference type="Gene3D" id="1.25.40.10">
    <property type="entry name" value="Tetratricopeptide repeat domain"/>
    <property type="match status" value="1"/>
</dbReference>
<dbReference type="AlphaFoldDB" id="A0A5C4JSI3"/>
<dbReference type="Proteomes" id="UP000307874">
    <property type="component" value="Unassembled WGS sequence"/>
</dbReference>
<reference evidence="2 3" key="1">
    <citation type="submission" date="2019-06" db="EMBL/GenBank/DDBJ databases">
        <title>Martelella lutilitoris sp. nov., isolated from a tidal mudflat.</title>
        <authorList>
            <person name="Kim Y.-J."/>
        </authorList>
    </citation>
    <scope>NUCLEOTIDE SEQUENCE [LARGE SCALE GENOMIC DNA]</scope>
    <source>
        <strain evidence="2 3">GH2-6</strain>
    </source>
</reference>
<dbReference type="RefSeq" id="WP_138747898.1">
    <property type="nucleotide sequence ID" value="NZ_VCLB01000004.1"/>
</dbReference>
<dbReference type="InterPro" id="IPR025375">
    <property type="entry name" value="DUF4365"/>
</dbReference>
<dbReference type="InterPro" id="IPR011990">
    <property type="entry name" value="TPR-like_helical_dom_sf"/>
</dbReference>
<protein>
    <submittedName>
        <fullName evidence="2">DUF4365 domain-containing protein</fullName>
    </submittedName>
</protein>
<dbReference type="SUPFAM" id="SSF48452">
    <property type="entry name" value="TPR-like"/>
    <property type="match status" value="1"/>
</dbReference>
<name>A0A5C4JSI3_9HYPH</name>